<dbReference type="Pfam" id="PF03372">
    <property type="entry name" value="Exo_endo_phos"/>
    <property type="match status" value="1"/>
</dbReference>
<evidence type="ECO:0000313" key="3">
    <source>
        <dbReference type="Proteomes" id="UP000740605"/>
    </source>
</evidence>
<keyword evidence="2" id="KW-0378">Hydrolase</keyword>
<dbReference type="SUPFAM" id="SSF56219">
    <property type="entry name" value="DNase I-like"/>
    <property type="match status" value="1"/>
</dbReference>
<sequence>MTPLIGPIEAPGLHVMTLNVRRPLPVTWRAADRWTRRRPLLAELLSRERPTLLAAQEVVPAQASVISAALGPTYRRIGAGRTRDRSGRLRGEATPLFFDADRLSLERWSQRALSDRPDDPGSLGWGNPLPRTLVEAVFRDRKTGARFLAIGTHLDVFSARARLRSAAAIRDLIAARGAGIPAVVLGDLNADPGSPPVRSLLADGVLRDAWPAAARHRTPEWGTYAAYRPPRTAKPRIDAVFVGPGVTVDEIAIGGDRVAGGWPSDHLPVQAILRLDDAPRGEEG</sequence>
<evidence type="ECO:0000259" key="1">
    <source>
        <dbReference type="Pfam" id="PF03372"/>
    </source>
</evidence>
<dbReference type="EMBL" id="JAFLHG010000001">
    <property type="protein sequence ID" value="MBT8796680.1"/>
    <property type="molecule type" value="Genomic_DNA"/>
</dbReference>
<dbReference type="InterPro" id="IPR005135">
    <property type="entry name" value="Endo/exonuclease/phosphatase"/>
</dbReference>
<dbReference type="GO" id="GO:0004519">
    <property type="term" value="F:endonuclease activity"/>
    <property type="evidence" value="ECO:0007669"/>
    <property type="project" value="UniProtKB-KW"/>
</dbReference>
<gene>
    <name evidence="2" type="ORF">J0P97_01135</name>
</gene>
<reference evidence="2 3" key="1">
    <citation type="submission" date="2021-03" db="EMBL/GenBank/DDBJ databases">
        <title>Microbacterium pauli sp. nov., isolated from microfiltered milk.</title>
        <authorList>
            <person name="Bellassi P."/>
            <person name="Fontana A."/>
            <person name="Callegari M.L."/>
            <person name="Lorenzo M."/>
            <person name="Cappa F."/>
        </authorList>
    </citation>
    <scope>NUCLEOTIDE SEQUENCE [LARGE SCALE GENOMIC DNA]</scope>
    <source>
        <strain evidence="2 3">DSM 18909</strain>
    </source>
</reference>
<name>A0ABS5XQ75_9MICO</name>
<keyword evidence="2" id="KW-0540">Nuclease</keyword>
<evidence type="ECO:0000313" key="2">
    <source>
        <dbReference type="EMBL" id="MBT8796680.1"/>
    </source>
</evidence>
<keyword evidence="2" id="KW-0255">Endonuclease</keyword>
<feature type="domain" description="Endonuclease/exonuclease/phosphatase" evidence="1">
    <location>
        <begin position="16"/>
        <end position="266"/>
    </location>
</feature>
<dbReference type="RefSeq" id="WP_215485929.1">
    <property type="nucleotide sequence ID" value="NZ_BAAAPJ010000001.1"/>
</dbReference>
<proteinExistence type="predicted"/>
<dbReference type="Proteomes" id="UP000740605">
    <property type="component" value="Unassembled WGS sequence"/>
</dbReference>
<dbReference type="CDD" id="cd09083">
    <property type="entry name" value="EEP-1"/>
    <property type="match status" value="1"/>
</dbReference>
<dbReference type="Gene3D" id="3.60.10.10">
    <property type="entry name" value="Endonuclease/exonuclease/phosphatase"/>
    <property type="match status" value="1"/>
</dbReference>
<organism evidence="2 3">
    <name type="scientific">Microbacterium flavum</name>
    <dbReference type="NCBI Taxonomy" id="415216"/>
    <lineage>
        <taxon>Bacteria</taxon>
        <taxon>Bacillati</taxon>
        <taxon>Actinomycetota</taxon>
        <taxon>Actinomycetes</taxon>
        <taxon>Micrococcales</taxon>
        <taxon>Microbacteriaceae</taxon>
        <taxon>Microbacterium</taxon>
    </lineage>
</organism>
<comment type="caution">
    <text evidence="2">The sequence shown here is derived from an EMBL/GenBank/DDBJ whole genome shotgun (WGS) entry which is preliminary data.</text>
</comment>
<accession>A0ABS5XQ75</accession>
<dbReference type="InterPro" id="IPR036691">
    <property type="entry name" value="Endo/exonu/phosph_ase_sf"/>
</dbReference>
<protein>
    <submittedName>
        <fullName evidence="2">Endonuclease/exonuclease/phosphatase family protein</fullName>
    </submittedName>
</protein>
<keyword evidence="3" id="KW-1185">Reference proteome</keyword>